<feature type="compositionally biased region" description="Basic and acidic residues" evidence="1">
    <location>
        <begin position="273"/>
        <end position="282"/>
    </location>
</feature>
<feature type="compositionally biased region" description="Polar residues" evidence="1">
    <location>
        <begin position="112"/>
        <end position="121"/>
    </location>
</feature>
<name>A0A8D9F8E9_9HEMI</name>
<protein>
    <submittedName>
        <fullName evidence="2">Uncharacterized protein</fullName>
    </submittedName>
</protein>
<dbReference type="AlphaFoldDB" id="A0A8D9F8E9"/>
<accession>A0A8D9F8E9</accession>
<feature type="region of interest" description="Disordered" evidence="1">
    <location>
        <begin position="268"/>
        <end position="361"/>
    </location>
</feature>
<proteinExistence type="predicted"/>
<evidence type="ECO:0000256" key="1">
    <source>
        <dbReference type="SAM" id="MobiDB-lite"/>
    </source>
</evidence>
<evidence type="ECO:0000313" key="2">
    <source>
        <dbReference type="EMBL" id="CAG6780179.1"/>
    </source>
</evidence>
<sequence>MKETIENIAENTFKRRKTDVTDTKQEMKIVNYIKENLIIKSNEVPDRRQEVSQSIDLLTVKNYDSSSADDITILDNPDDNNFIENSNDNIGNGKVFNTVTKTGNLIIESENITTRRPINQHHNSKENTKNVQKLEEPKQNDNGEQNTKNMLKSDEPKTKDEITQLENKYADNTFNPDDTPQIVDEISGGTSTILSLTSKSVVHRNGDLLNILSKSFMNIKQMQNQENMPSERHVDGNIKKAIVENATNAVNKVTSTNICKEMEGIYSGQTNKQDNKDSTNKTKERHVKRSHESEEENHEKRHRNTNDATEATKDATTVECVEKEQSQMAKNVNENKSKMQEVKGKDGYTKDKADISIGKLT</sequence>
<reference evidence="2" key="1">
    <citation type="submission" date="2021-05" db="EMBL/GenBank/DDBJ databases">
        <authorList>
            <person name="Alioto T."/>
            <person name="Alioto T."/>
            <person name="Gomez Garrido J."/>
        </authorList>
    </citation>
    <scope>NUCLEOTIDE SEQUENCE</scope>
</reference>
<feature type="compositionally biased region" description="Basic and acidic residues" evidence="1">
    <location>
        <begin position="123"/>
        <end position="141"/>
    </location>
</feature>
<dbReference type="EMBL" id="HBUF01617334">
    <property type="protein sequence ID" value="CAG6780179.1"/>
    <property type="molecule type" value="Transcribed_RNA"/>
</dbReference>
<organism evidence="2">
    <name type="scientific">Cacopsylla melanoneura</name>
    <dbReference type="NCBI Taxonomy" id="428564"/>
    <lineage>
        <taxon>Eukaryota</taxon>
        <taxon>Metazoa</taxon>
        <taxon>Ecdysozoa</taxon>
        <taxon>Arthropoda</taxon>
        <taxon>Hexapoda</taxon>
        <taxon>Insecta</taxon>
        <taxon>Pterygota</taxon>
        <taxon>Neoptera</taxon>
        <taxon>Paraneoptera</taxon>
        <taxon>Hemiptera</taxon>
        <taxon>Sternorrhyncha</taxon>
        <taxon>Psylloidea</taxon>
        <taxon>Psyllidae</taxon>
        <taxon>Psyllinae</taxon>
        <taxon>Cacopsylla</taxon>
    </lineage>
</organism>
<feature type="compositionally biased region" description="Basic and acidic residues" evidence="1">
    <location>
        <begin position="333"/>
        <end position="354"/>
    </location>
</feature>
<feature type="region of interest" description="Disordered" evidence="1">
    <location>
        <begin position="112"/>
        <end position="158"/>
    </location>
</feature>